<evidence type="ECO:0000256" key="3">
    <source>
        <dbReference type="SAM" id="MobiDB-lite"/>
    </source>
</evidence>
<feature type="compositionally biased region" description="Low complexity" evidence="3">
    <location>
        <begin position="78"/>
        <end position="95"/>
    </location>
</feature>
<dbReference type="InterPro" id="IPR038765">
    <property type="entry name" value="Papain-like_cys_pep_sf"/>
</dbReference>
<organism evidence="5 6">
    <name type="scientific">Ziziphus jujuba</name>
    <name type="common">Chinese jujube</name>
    <name type="synonym">Ziziphus sativa</name>
    <dbReference type="NCBI Taxonomy" id="326968"/>
    <lineage>
        <taxon>Eukaryota</taxon>
        <taxon>Viridiplantae</taxon>
        <taxon>Streptophyta</taxon>
        <taxon>Embryophyta</taxon>
        <taxon>Tracheophyta</taxon>
        <taxon>Spermatophyta</taxon>
        <taxon>Magnoliopsida</taxon>
        <taxon>eudicotyledons</taxon>
        <taxon>Gunneridae</taxon>
        <taxon>Pentapetalae</taxon>
        <taxon>rosids</taxon>
        <taxon>fabids</taxon>
        <taxon>Rosales</taxon>
        <taxon>Rhamnaceae</taxon>
        <taxon>Paliureae</taxon>
        <taxon>Ziziphus</taxon>
    </lineage>
</organism>
<feature type="compositionally biased region" description="Basic and acidic residues" evidence="3">
    <location>
        <begin position="636"/>
        <end position="659"/>
    </location>
</feature>
<evidence type="ECO:0000256" key="1">
    <source>
        <dbReference type="ARBA" id="ARBA00009085"/>
    </source>
</evidence>
<dbReference type="PROSITE" id="PS00973">
    <property type="entry name" value="USP_2"/>
    <property type="match status" value="1"/>
</dbReference>
<evidence type="ECO:0000256" key="2">
    <source>
        <dbReference type="RuleBase" id="RU366025"/>
    </source>
</evidence>
<comment type="function">
    <text evidence="2">Recognizes and hydrolyzes the peptide bond at the C-terminal Gly of ubiquitin. Involved in the processing of poly-ubiquitin precursors as well as that of ubiquitinated proteins.</text>
</comment>
<gene>
    <name evidence="6" type="primary">LOC107430532</name>
</gene>
<keyword evidence="2" id="KW-0645">Protease</keyword>
<dbReference type="PROSITE" id="PS50235">
    <property type="entry name" value="USP_3"/>
    <property type="match status" value="1"/>
</dbReference>
<dbReference type="SUPFAM" id="SSF54001">
    <property type="entry name" value="Cysteine proteinases"/>
    <property type="match status" value="1"/>
</dbReference>
<feature type="compositionally biased region" description="Polar residues" evidence="3">
    <location>
        <begin position="1"/>
        <end position="15"/>
    </location>
</feature>
<evidence type="ECO:0000259" key="4">
    <source>
        <dbReference type="PROSITE" id="PS50235"/>
    </source>
</evidence>
<dbReference type="Gene3D" id="3.90.70.10">
    <property type="entry name" value="Cysteine proteinases"/>
    <property type="match status" value="1"/>
</dbReference>
<feature type="region of interest" description="Disordered" evidence="3">
    <location>
        <begin position="77"/>
        <end position="183"/>
    </location>
</feature>
<feature type="compositionally biased region" description="Polar residues" evidence="3">
    <location>
        <begin position="140"/>
        <end position="156"/>
    </location>
</feature>
<feature type="compositionally biased region" description="Polar residues" evidence="3">
    <location>
        <begin position="665"/>
        <end position="676"/>
    </location>
</feature>
<feature type="region of interest" description="Disordered" evidence="3">
    <location>
        <begin position="636"/>
        <end position="718"/>
    </location>
</feature>
<dbReference type="GeneID" id="107430532"/>
<proteinExistence type="inferred from homology"/>
<dbReference type="PROSITE" id="PS00972">
    <property type="entry name" value="USP_1"/>
    <property type="match status" value="1"/>
</dbReference>
<name>A0ABM3I4N3_ZIZJJ</name>
<dbReference type="GO" id="GO:0016787">
    <property type="term" value="F:hydrolase activity"/>
    <property type="evidence" value="ECO:0007669"/>
    <property type="project" value="UniProtKB-KW"/>
</dbReference>
<dbReference type="PANTHER" id="PTHR24006">
    <property type="entry name" value="UBIQUITIN CARBOXYL-TERMINAL HYDROLASE"/>
    <property type="match status" value="1"/>
</dbReference>
<evidence type="ECO:0000313" key="6">
    <source>
        <dbReference type="RefSeq" id="XP_048320543.2"/>
    </source>
</evidence>
<protein>
    <recommendedName>
        <fullName evidence="2">Ubiquitin carboxyl-terminal hydrolase</fullName>
        <ecNumber evidence="2">3.4.19.12</ecNumber>
    </recommendedName>
</protein>
<keyword evidence="2 6" id="KW-0378">Hydrolase</keyword>
<dbReference type="InterPro" id="IPR050164">
    <property type="entry name" value="Peptidase_C19"/>
</dbReference>
<keyword evidence="5" id="KW-1185">Reference proteome</keyword>
<sequence>METQVTHISASNSVLLQKPIEGSSSFSPPLPVPEETLSGSSPFPLPEPAKGDHALVPLLDSATGSSSVPDKQEVIYGCSSAPCSSDSNCSSPSLPLKTTLVDEPCAPPQSSLGVRSSLTSAQMVSREAEKEDGALPSRAPISSSFDDNYESPSNGIRNEEEEEGDGREDKPPPSSPVNLVGNNLSNYGSNWQTPWSSSSSSWSSRWPSWSSSKETGVYSESSFSIQESKPSMVGAGLANLGNTCFINAVLQCFTHTVPLVQGIRSANHAVPCDRGREGFCVICALRDHVDISLASSGGIVSPLKLVNNLNHFSSYFQRYQQEDAHEFLQCFLDKLERCFLDSKTEKNCSNSGDENLVKRVFGGRLISKLRCCNCGHCSDTYEPLIDLSLEIEDVDTLPSALESFTKLEKIEDSETKFTCENCKEEVAVEKQLMVDQAPTIAAFHLKRFKNDGSYVEKIDKHVEYPMELDLQSYTSCTSQDNVELKYDLYAVVVHVGFSSTSGHYFCFVRSSPDAWYRLDDSKVTRVREEFVLSQDAYILFYAKCGTPWVSSLMEVQKPCLDTNIMNTSPQSVLDNVENTCIQYSTGTSIDIFDDDEFRDAGAGTSSLYTDGAIHEGVDVNNNRDVAGASVCNFEGPKDDRVGLNDSRNELNDSRNERVVDPSVLQGASNSNEASCNSDKKCDPMPLGKTNGHKGNNEEGNDVFHPLTPPRSKSPDTFSVESREHGYQIPRDHLKVENRVACKRPLNKVLEDSQKQEAIRYLTKSVPSSRGSKILALLGSQSQGPLNKKRRFESACKKVSTPNTGHKSSHGSGMRPVATPLR</sequence>
<feature type="domain" description="USP" evidence="4">
    <location>
        <begin position="235"/>
        <end position="544"/>
    </location>
</feature>
<reference evidence="6" key="1">
    <citation type="submission" date="2025-08" db="UniProtKB">
        <authorList>
            <consortium name="RefSeq"/>
        </authorList>
    </citation>
    <scope>IDENTIFICATION</scope>
    <source>
        <tissue evidence="6">Seedling</tissue>
    </source>
</reference>
<feature type="region of interest" description="Disordered" evidence="3">
    <location>
        <begin position="779"/>
        <end position="821"/>
    </location>
</feature>
<dbReference type="InterPro" id="IPR001394">
    <property type="entry name" value="Peptidase_C19_UCH"/>
</dbReference>
<dbReference type="Proteomes" id="UP001652623">
    <property type="component" value="Chromosome 6"/>
</dbReference>
<evidence type="ECO:0000313" key="5">
    <source>
        <dbReference type="Proteomes" id="UP001652623"/>
    </source>
</evidence>
<dbReference type="Pfam" id="PF00443">
    <property type="entry name" value="UCH"/>
    <property type="match status" value="1"/>
</dbReference>
<keyword evidence="2" id="KW-0833">Ubl conjugation pathway</keyword>
<feature type="compositionally biased region" description="Polar residues" evidence="3">
    <location>
        <begin position="108"/>
        <end position="123"/>
    </location>
</feature>
<keyword evidence="2" id="KW-0788">Thiol protease</keyword>
<dbReference type="RefSeq" id="XP_048320543.2">
    <property type="nucleotide sequence ID" value="XM_048464586.2"/>
</dbReference>
<accession>A0ABM3I4N3</accession>
<dbReference type="CDD" id="cd02661">
    <property type="entry name" value="Peptidase_C19E"/>
    <property type="match status" value="1"/>
</dbReference>
<feature type="region of interest" description="Disordered" evidence="3">
    <location>
        <begin position="1"/>
        <end position="53"/>
    </location>
</feature>
<dbReference type="EC" id="3.4.19.12" evidence="2"/>
<dbReference type="PANTHER" id="PTHR24006:SF747">
    <property type="entry name" value="UBIQUITIN CARBOXYL-TERMINAL HYDROLASE 20"/>
    <property type="match status" value="1"/>
</dbReference>
<comment type="similarity">
    <text evidence="1 2">Belongs to the peptidase C19 family.</text>
</comment>
<dbReference type="InterPro" id="IPR018200">
    <property type="entry name" value="USP_CS"/>
</dbReference>
<dbReference type="InterPro" id="IPR028889">
    <property type="entry name" value="USP"/>
</dbReference>
<comment type="catalytic activity">
    <reaction evidence="2">
        <text>Thiol-dependent hydrolysis of ester, thioester, amide, peptide and isopeptide bonds formed by the C-terminal Gly of ubiquitin (a 76-residue protein attached to proteins as an intracellular targeting signal).</text>
        <dbReference type="EC" id="3.4.19.12"/>
    </reaction>
</comment>